<dbReference type="SUPFAM" id="SSF48452">
    <property type="entry name" value="TPR-like"/>
    <property type="match status" value="1"/>
</dbReference>
<name>A0A9P8V249_9PEZI</name>
<dbReference type="Proteomes" id="UP000770015">
    <property type="component" value="Unassembled WGS sequence"/>
</dbReference>
<dbReference type="OrthoDB" id="4851360at2759"/>
<dbReference type="Pfam" id="PF13401">
    <property type="entry name" value="AAA_22"/>
    <property type="match status" value="1"/>
</dbReference>
<keyword evidence="3" id="KW-1185">Reference proteome</keyword>
<dbReference type="Pfam" id="PF13374">
    <property type="entry name" value="TPR_10"/>
    <property type="match status" value="1"/>
</dbReference>
<comment type="caution">
    <text evidence="2">The sequence shown here is derived from an EMBL/GenBank/DDBJ whole genome shotgun (WGS) entry which is preliminary data.</text>
</comment>
<dbReference type="SUPFAM" id="SSF52540">
    <property type="entry name" value="P-loop containing nucleoside triphosphate hydrolases"/>
    <property type="match status" value="1"/>
</dbReference>
<dbReference type="PANTHER" id="PTHR46082:SF10">
    <property type="entry name" value="NB-ARC DOMAIN-CONTAINING PROTEIN"/>
    <property type="match status" value="1"/>
</dbReference>
<dbReference type="InterPro" id="IPR049945">
    <property type="entry name" value="AAA_22"/>
</dbReference>
<dbReference type="GO" id="GO:0016887">
    <property type="term" value="F:ATP hydrolysis activity"/>
    <property type="evidence" value="ECO:0007669"/>
    <property type="project" value="InterPro"/>
</dbReference>
<dbReference type="Pfam" id="PF13424">
    <property type="entry name" value="TPR_12"/>
    <property type="match status" value="1"/>
</dbReference>
<dbReference type="AlphaFoldDB" id="A0A9P8V249"/>
<feature type="domain" description="ORC1/DEAH AAA+ ATPase" evidence="1">
    <location>
        <begin position="66"/>
        <end position="160"/>
    </location>
</feature>
<reference evidence="2" key="1">
    <citation type="journal article" date="2021" name="Nat. Commun.">
        <title>Genetic determinants of endophytism in the Arabidopsis root mycobiome.</title>
        <authorList>
            <person name="Mesny F."/>
            <person name="Miyauchi S."/>
            <person name="Thiergart T."/>
            <person name="Pickel B."/>
            <person name="Atanasova L."/>
            <person name="Karlsson M."/>
            <person name="Huettel B."/>
            <person name="Barry K.W."/>
            <person name="Haridas S."/>
            <person name="Chen C."/>
            <person name="Bauer D."/>
            <person name="Andreopoulos W."/>
            <person name="Pangilinan J."/>
            <person name="LaButti K."/>
            <person name="Riley R."/>
            <person name="Lipzen A."/>
            <person name="Clum A."/>
            <person name="Drula E."/>
            <person name="Henrissat B."/>
            <person name="Kohler A."/>
            <person name="Grigoriev I.V."/>
            <person name="Martin F.M."/>
            <person name="Hacquard S."/>
        </authorList>
    </citation>
    <scope>NUCLEOTIDE SEQUENCE</scope>
    <source>
        <strain evidence="2">MPI-SDFR-AT-0117</strain>
    </source>
</reference>
<evidence type="ECO:0000313" key="3">
    <source>
        <dbReference type="Proteomes" id="UP000770015"/>
    </source>
</evidence>
<dbReference type="InterPro" id="IPR053137">
    <property type="entry name" value="NLR-like"/>
</dbReference>
<evidence type="ECO:0000313" key="2">
    <source>
        <dbReference type="EMBL" id="KAH6668625.1"/>
    </source>
</evidence>
<gene>
    <name evidence="2" type="ORF">F5X68DRAFT_236643</name>
</gene>
<dbReference type="PANTHER" id="PTHR46082">
    <property type="entry name" value="ATP/GTP-BINDING PROTEIN-RELATED"/>
    <property type="match status" value="1"/>
</dbReference>
<dbReference type="Gene3D" id="1.25.40.10">
    <property type="entry name" value="Tetratricopeptide repeat domain"/>
    <property type="match status" value="1"/>
</dbReference>
<organism evidence="2 3">
    <name type="scientific">Plectosphaerella plurivora</name>
    <dbReference type="NCBI Taxonomy" id="936078"/>
    <lineage>
        <taxon>Eukaryota</taxon>
        <taxon>Fungi</taxon>
        <taxon>Dikarya</taxon>
        <taxon>Ascomycota</taxon>
        <taxon>Pezizomycotina</taxon>
        <taxon>Sordariomycetes</taxon>
        <taxon>Hypocreomycetidae</taxon>
        <taxon>Glomerellales</taxon>
        <taxon>Plectosphaerellaceae</taxon>
        <taxon>Plectosphaerella</taxon>
    </lineage>
</organism>
<dbReference type="Gene3D" id="3.40.50.300">
    <property type="entry name" value="P-loop containing nucleotide triphosphate hydrolases"/>
    <property type="match status" value="1"/>
</dbReference>
<protein>
    <recommendedName>
        <fullName evidence="1">ORC1/DEAH AAA+ ATPase domain-containing protein</fullName>
    </recommendedName>
</protein>
<dbReference type="InterPro" id="IPR011990">
    <property type="entry name" value="TPR-like_helical_dom_sf"/>
</dbReference>
<accession>A0A9P8V249</accession>
<dbReference type="SMART" id="SM00028">
    <property type="entry name" value="TPR"/>
    <property type="match status" value="4"/>
</dbReference>
<dbReference type="InterPro" id="IPR019734">
    <property type="entry name" value="TPR_rpt"/>
</dbReference>
<evidence type="ECO:0000259" key="1">
    <source>
        <dbReference type="Pfam" id="PF13401"/>
    </source>
</evidence>
<sequence>MMANSSGDVHGNHFGPHTSVNTGTIYDNHPLPPSRPAACCITYDQNLKIVQRPDITRQLENVLAQDHRHAALWGFGGTGKTQLALDFAYRKHKRDGDDACAVFWVHAATETTFARDYQVIASKLDIEPNLKGRDLYRTVCNKIEEQRSWVLVIDNADDLTIFGQQPADGGERPLEANALNLTDFVPKGSNGTILWTSRDAHISEIATWASEDKSLYEIHGLSQEAIRFHLRMRKHLDGDTLTPMIAAFSMIEPKPYELTHLGAPREYQNYEEIFAFEAYLTLAATIELFESDESYHKPLSLFRILIVHVIVVSDNADACCTWDTSSKLAEIYFDLKRVDEAVSLAEAAYEVCHRLGDKKCDVTVKIMRRLGTMYFQQGRWAEAEDKTNQALAFAKDVLGKRHEDTLATMVLLGMILSRQGRHEEALTILTELLAISRQELGMTNLITLTCADDTAYVLIELDRGAEAQRLLHELDIITLACLAEENLGMLEIQRKLADVLFCLERFDEAVQLLQNCLSGEERILGPENERTKMTRKALEDFKNMREEFISGTDNEEEDHILLEQSDWILWI</sequence>
<dbReference type="InterPro" id="IPR027417">
    <property type="entry name" value="P-loop_NTPase"/>
</dbReference>
<dbReference type="EMBL" id="JAGSXJ010000033">
    <property type="protein sequence ID" value="KAH6668625.1"/>
    <property type="molecule type" value="Genomic_DNA"/>
</dbReference>
<proteinExistence type="predicted"/>